<evidence type="ECO:0000256" key="7">
    <source>
        <dbReference type="ARBA" id="ARBA00022729"/>
    </source>
</evidence>
<feature type="chain" id="PRO_5038861050" evidence="9">
    <location>
        <begin position="29"/>
        <end position="376"/>
    </location>
</feature>
<evidence type="ECO:0000256" key="3">
    <source>
        <dbReference type="ARBA" id="ARBA00010742"/>
    </source>
</evidence>
<name>A0A2Z4IW31_9ACTN</name>
<evidence type="ECO:0000313" key="11">
    <source>
        <dbReference type="Proteomes" id="UP000249616"/>
    </source>
</evidence>
<dbReference type="EMBL" id="CP030073">
    <property type="protein sequence ID" value="AWW36997.1"/>
    <property type="molecule type" value="Genomic_DNA"/>
</dbReference>
<dbReference type="GO" id="GO:0042626">
    <property type="term" value="F:ATPase-coupled transmembrane transporter activity"/>
    <property type="evidence" value="ECO:0007669"/>
    <property type="project" value="InterPro"/>
</dbReference>
<dbReference type="Gene3D" id="3.40.190.10">
    <property type="entry name" value="Periplasmic binding protein-like II"/>
    <property type="match status" value="2"/>
</dbReference>
<keyword evidence="6" id="KW-0997">Cell inner membrane</keyword>
<gene>
    <name evidence="10" type="ORF">DN051_10425</name>
</gene>
<evidence type="ECO:0000256" key="2">
    <source>
        <dbReference type="ARBA" id="ARBA00004533"/>
    </source>
</evidence>
<dbReference type="KEGG" id="scad:DN051_10425"/>
<dbReference type="InterPro" id="IPR010067">
    <property type="entry name" value="ABC_SsuA_sub-bd"/>
</dbReference>
<evidence type="ECO:0000256" key="5">
    <source>
        <dbReference type="ARBA" id="ARBA00022475"/>
    </source>
</evidence>
<dbReference type="PANTHER" id="PTHR30024:SF47">
    <property type="entry name" value="TAURINE-BINDING PERIPLASMIC PROTEIN"/>
    <property type="match status" value="1"/>
</dbReference>
<dbReference type="PROSITE" id="PS51257">
    <property type="entry name" value="PROKAR_LIPOPROTEIN"/>
    <property type="match status" value="1"/>
</dbReference>
<accession>A0A2Z4IW31</accession>
<dbReference type="NCBIfam" id="TIGR01728">
    <property type="entry name" value="SsuA_fam"/>
    <property type="match status" value="1"/>
</dbReference>
<organism evidence="10 11">
    <name type="scientific">Streptomyces cadmiisoli</name>
    <dbReference type="NCBI Taxonomy" id="2184053"/>
    <lineage>
        <taxon>Bacteria</taxon>
        <taxon>Bacillati</taxon>
        <taxon>Actinomycetota</taxon>
        <taxon>Actinomycetes</taxon>
        <taxon>Kitasatosporales</taxon>
        <taxon>Streptomycetaceae</taxon>
        <taxon>Streptomyces</taxon>
        <taxon>Streptomyces aurantiacus group</taxon>
    </lineage>
</organism>
<keyword evidence="4" id="KW-0813">Transport</keyword>
<proteinExistence type="inferred from homology"/>
<dbReference type="Proteomes" id="UP000249616">
    <property type="component" value="Chromosome"/>
</dbReference>
<keyword evidence="11" id="KW-1185">Reference proteome</keyword>
<protein>
    <submittedName>
        <fullName evidence="10">Sulfate ABC transporter substrate-binding protein</fullName>
    </submittedName>
</protein>
<comment type="subcellular location">
    <subcellularLocation>
        <location evidence="2">Cell inner membrane</location>
    </subcellularLocation>
    <subcellularLocation>
        <location evidence="1">Periplasm</location>
    </subcellularLocation>
</comment>
<dbReference type="AlphaFoldDB" id="A0A2Z4IW31"/>
<dbReference type="GO" id="GO:0005886">
    <property type="term" value="C:plasma membrane"/>
    <property type="evidence" value="ECO:0007669"/>
    <property type="project" value="UniProtKB-SubCell"/>
</dbReference>
<comment type="similarity">
    <text evidence="3">Belongs to the bacterial solute-binding protein SsuA/TauA family.</text>
</comment>
<feature type="signal peptide" evidence="9">
    <location>
        <begin position="1"/>
        <end position="28"/>
    </location>
</feature>
<dbReference type="CDD" id="cd13553">
    <property type="entry name" value="PBP2_NrtA_CpmA_like"/>
    <property type="match status" value="1"/>
</dbReference>
<evidence type="ECO:0000256" key="8">
    <source>
        <dbReference type="ARBA" id="ARBA00023136"/>
    </source>
</evidence>
<dbReference type="SUPFAM" id="SSF53850">
    <property type="entry name" value="Periplasmic binding protein-like II"/>
    <property type="match status" value="1"/>
</dbReference>
<keyword evidence="5" id="KW-1003">Cell membrane</keyword>
<dbReference type="PANTHER" id="PTHR30024">
    <property type="entry name" value="ALIPHATIC SULFONATES-BINDING PROTEIN-RELATED"/>
    <property type="match status" value="1"/>
</dbReference>
<reference evidence="10 11" key="1">
    <citation type="journal article" date="2019" name="Int. J. Syst. Evol. Microbiol.">
        <title>Streptomyces cadmiisoli sp. nov., a novel actinomycete isolated from cadmium-contaminated soil.</title>
        <authorList>
            <person name="Li K."/>
            <person name="Tang X."/>
            <person name="Zhao J."/>
            <person name="Guo Y."/>
            <person name="Tang Y."/>
            <person name="Gao J."/>
        </authorList>
    </citation>
    <scope>NUCLEOTIDE SEQUENCE [LARGE SCALE GENOMIC DNA]</scope>
    <source>
        <strain evidence="10 11">ZFG47</strain>
    </source>
</reference>
<sequence>MPEPRRSAFRRGATALAALSLLAIGATACGYGSQATDDSRQDVVAGAKKIDGLDSVRIGYFGNLTHATALVGRHEGLFQKELGGTKAQYATFNAGPSEIEALNSGSVDIGWIGPSPAINGYTKAAGKNLRIISGSASGGVKLVVDPDRIKSLDDIKGKKIATPQLGNTQDVAFLNWIKEKGWKVDAQSGQGDVSVVRTDNKITPDAYKSGSIDGAWVPEPTASKLVADGAKVLLDEADLWPDKKFVITNIIVSQTFLKEHPDVVEAVLRGSVKTNAWINANPDDAKASANAQLAADTGKALPAEVLDPAWRSIEVTDDPLAATLGTEAEHAVQAGLLKKPDLKGIYDLRPLNKVLAAEGRPTVEDAGLGVRQTQSR</sequence>
<dbReference type="RefSeq" id="WP_112438572.1">
    <property type="nucleotide sequence ID" value="NZ_CP030073.1"/>
</dbReference>
<evidence type="ECO:0000256" key="4">
    <source>
        <dbReference type="ARBA" id="ARBA00022448"/>
    </source>
</evidence>
<keyword evidence="8" id="KW-0472">Membrane</keyword>
<evidence type="ECO:0000256" key="6">
    <source>
        <dbReference type="ARBA" id="ARBA00022519"/>
    </source>
</evidence>
<evidence type="ECO:0000256" key="9">
    <source>
        <dbReference type="SAM" id="SignalP"/>
    </source>
</evidence>
<evidence type="ECO:0000313" key="10">
    <source>
        <dbReference type="EMBL" id="AWW36997.1"/>
    </source>
</evidence>
<keyword evidence="7 9" id="KW-0732">Signal</keyword>
<dbReference type="GO" id="GO:0042597">
    <property type="term" value="C:periplasmic space"/>
    <property type="evidence" value="ECO:0007669"/>
    <property type="project" value="UniProtKB-SubCell"/>
</dbReference>
<dbReference type="InterPro" id="IPR044527">
    <property type="entry name" value="NrtA/CpmA_ABC-bd_dom"/>
</dbReference>
<evidence type="ECO:0000256" key="1">
    <source>
        <dbReference type="ARBA" id="ARBA00004418"/>
    </source>
</evidence>
<dbReference type="Pfam" id="PF13379">
    <property type="entry name" value="NMT1_2"/>
    <property type="match status" value="1"/>
</dbReference>